<evidence type="ECO:0000256" key="4">
    <source>
        <dbReference type="ARBA" id="ARBA00022692"/>
    </source>
</evidence>
<sequence length="681" mass="72525">MSSPMPETQPDDRPKAGYKGSESRPGPRFLWLGFIFVLLSGIVGSGIVWSTATPTPELALDLRGGTSIILEPQLDEGENVTPEQLNEAVAIIRQRIDSTGVSEAEINTQGGRNIVVNLPVYPDDRTRELVRASAQLRFRPVLMTGPGQPAVVQQEDPAQEQPDPSEGLSEEGQRYLEELTGGQDAEGSQEADGTEDAPAEESDPEAGGAATQVAAPQPEEGAGEGEAPPADVPGPAGQNPEGSPGEDQPAPMENPSDPSQITEELYAEYEALDCSDPENLIGGSTDDPHAPLVACSQDGSTKFILGPMEVSGATIADASFGYRVTSTGAQTNEPVVNLEFNREGTEQFREVTQRITNMQPPYNQFAIVLDGLVVSAPVSQAIITDGRAQISGSFTRDSAETLANQLKNGSLPISFQVQSEEQISPTLGADYLRSALIAGGIGLVLVIGYALLQYRTLGLLTVSSIGVVAALTYLLLLLVSWRYGYRLSLAGMAGLIIGLGAAADSFIVYFERVRDELRSGRALRSAVEVGWERARRTIYASKAVNMLAAVILYFLAVGSVRGFAFTMGLTVIVDVLIMILFTHPMFQVLARTRFFGDGHPWSGMDPRKLGVKKAAYRGALNIDLDKARTVSEKRGRGGSAKEARRRQTIVERREAAAAAARSGGGTGSGKKDGTSGNEDES</sequence>
<dbReference type="HAMAP" id="MF_01463_B">
    <property type="entry name" value="SecD_B"/>
    <property type="match status" value="1"/>
</dbReference>
<keyword evidence="5 9" id="KW-0653">Protein transport</keyword>
<evidence type="ECO:0000256" key="10">
    <source>
        <dbReference type="SAM" id="MobiDB-lite"/>
    </source>
</evidence>
<reference evidence="14" key="2">
    <citation type="submission" date="2020-09" db="EMBL/GenBank/DDBJ databases">
        <authorList>
            <person name="Sun Q."/>
            <person name="Zhou Y."/>
        </authorList>
    </citation>
    <scope>NUCLEOTIDE SEQUENCE</scope>
    <source>
        <strain evidence="14">CGMCC 1.12785</strain>
    </source>
</reference>
<dbReference type="NCBIfam" id="TIGR00916">
    <property type="entry name" value="2A0604s01"/>
    <property type="match status" value="1"/>
</dbReference>
<dbReference type="InterPro" id="IPR005791">
    <property type="entry name" value="SecD"/>
</dbReference>
<feature type="transmembrane region" description="Helical" evidence="9">
    <location>
        <begin position="539"/>
        <end position="556"/>
    </location>
</feature>
<feature type="transmembrane region" description="Helical" evidence="9">
    <location>
        <begin position="459"/>
        <end position="481"/>
    </location>
</feature>
<evidence type="ECO:0000256" key="8">
    <source>
        <dbReference type="ARBA" id="ARBA00023136"/>
    </source>
</evidence>
<dbReference type="AlphaFoldDB" id="A0A8J2XKV7"/>
<dbReference type="InterPro" id="IPR048631">
    <property type="entry name" value="SecD_1st"/>
</dbReference>
<accession>A0A8J2XKV7</accession>
<feature type="compositionally biased region" description="Acidic residues" evidence="10">
    <location>
        <begin position="187"/>
        <end position="204"/>
    </location>
</feature>
<evidence type="ECO:0000259" key="12">
    <source>
        <dbReference type="Pfam" id="PF21760"/>
    </source>
</evidence>
<feature type="domain" description="SecDF P1 head subdomain" evidence="13">
    <location>
        <begin position="302"/>
        <end position="413"/>
    </location>
</feature>
<comment type="function">
    <text evidence="9">Part of the Sec protein translocase complex. Interacts with the SecYEG preprotein conducting channel. SecDF uses the proton motive force (PMF) to complete protein translocation after the ATP-dependent function of SecA.</text>
</comment>
<evidence type="ECO:0000259" key="11">
    <source>
        <dbReference type="Pfam" id="PF02355"/>
    </source>
</evidence>
<keyword evidence="2 9" id="KW-0813">Transport</keyword>
<evidence type="ECO:0000256" key="9">
    <source>
        <dbReference type="HAMAP-Rule" id="MF_01463"/>
    </source>
</evidence>
<feature type="region of interest" description="Disordered" evidence="10">
    <location>
        <begin position="630"/>
        <end position="681"/>
    </location>
</feature>
<keyword evidence="8 9" id="KW-0472">Membrane</keyword>
<evidence type="ECO:0000256" key="7">
    <source>
        <dbReference type="ARBA" id="ARBA00023010"/>
    </source>
</evidence>
<evidence type="ECO:0000313" key="15">
    <source>
        <dbReference type="Proteomes" id="UP000616114"/>
    </source>
</evidence>
<comment type="similarity">
    <text evidence="9">Belongs to the SecD/SecF family. SecD subfamily.</text>
</comment>
<feature type="domain" description="Protein export membrane protein SecD/SecF C-terminal" evidence="11">
    <location>
        <begin position="414"/>
        <end position="589"/>
    </location>
</feature>
<evidence type="ECO:0000256" key="3">
    <source>
        <dbReference type="ARBA" id="ARBA00022475"/>
    </source>
</evidence>
<dbReference type="SUPFAM" id="SSF82866">
    <property type="entry name" value="Multidrug efflux transporter AcrB transmembrane domain"/>
    <property type="match status" value="1"/>
</dbReference>
<gene>
    <name evidence="9 14" type="primary">secD</name>
    <name evidence="14" type="ORF">GCM10011333_20830</name>
</gene>
<keyword evidence="3 9" id="KW-1003">Cell membrane</keyword>
<protein>
    <recommendedName>
        <fullName evidence="9">Protein translocase subunit SecD</fullName>
    </recommendedName>
</protein>
<comment type="subunit">
    <text evidence="9">Forms a complex with SecF. Part of the essential Sec protein translocation apparatus which comprises SecA, SecYEG and auxiliary proteins SecDF. Other proteins may also be involved.</text>
</comment>
<evidence type="ECO:0000256" key="1">
    <source>
        <dbReference type="ARBA" id="ARBA00004651"/>
    </source>
</evidence>
<dbReference type="InterPro" id="IPR054384">
    <property type="entry name" value="SecDF_P1_head"/>
</dbReference>
<keyword evidence="7 9" id="KW-0811">Translocation</keyword>
<keyword evidence="6 9" id="KW-1133">Transmembrane helix</keyword>
<dbReference type="PANTHER" id="PTHR30081">
    <property type="entry name" value="PROTEIN-EXPORT MEMBRANE PROTEIN SEC"/>
    <property type="match status" value="1"/>
</dbReference>
<comment type="subcellular location">
    <subcellularLocation>
        <location evidence="1 9">Cell membrane</location>
        <topology evidence="1 9">Multi-pass membrane protein</topology>
    </subcellularLocation>
</comment>
<feature type="transmembrane region" description="Helical" evidence="9">
    <location>
        <begin position="29"/>
        <end position="49"/>
    </location>
</feature>
<dbReference type="GO" id="GO:0065002">
    <property type="term" value="P:intracellular protein transmembrane transport"/>
    <property type="evidence" value="ECO:0007669"/>
    <property type="project" value="UniProtKB-UniRule"/>
</dbReference>
<reference evidence="14" key="1">
    <citation type="journal article" date="2014" name="Int. J. Syst. Evol. Microbiol.">
        <title>Complete genome sequence of Corynebacterium casei LMG S-19264T (=DSM 44701T), isolated from a smear-ripened cheese.</title>
        <authorList>
            <consortium name="US DOE Joint Genome Institute (JGI-PGF)"/>
            <person name="Walter F."/>
            <person name="Albersmeier A."/>
            <person name="Kalinowski J."/>
            <person name="Ruckert C."/>
        </authorList>
    </citation>
    <scope>NUCLEOTIDE SEQUENCE</scope>
    <source>
        <strain evidence="14">CGMCC 1.12785</strain>
    </source>
</reference>
<feature type="region of interest" description="Disordered" evidence="10">
    <location>
        <begin position="140"/>
        <end position="258"/>
    </location>
</feature>
<dbReference type="Gene3D" id="3.30.70.3220">
    <property type="match status" value="1"/>
</dbReference>
<dbReference type="Gene3D" id="3.30.1360.200">
    <property type="match status" value="1"/>
</dbReference>
<evidence type="ECO:0000256" key="2">
    <source>
        <dbReference type="ARBA" id="ARBA00022448"/>
    </source>
</evidence>
<comment type="caution">
    <text evidence="14">The sequence shown here is derived from an EMBL/GenBank/DDBJ whole genome shotgun (WGS) entry which is preliminary data.</text>
</comment>
<evidence type="ECO:0000256" key="6">
    <source>
        <dbReference type="ARBA" id="ARBA00022989"/>
    </source>
</evidence>
<keyword evidence="4 9" id="KW-0812">Transmembrane</keyword>
<dbReference type="InterPro" id="IPR055344">
    <property type="entry name" value="SecD_SecF_C_bact"/>
</dbReference>
<evidence type="ECO:0000256" key="5">
    <source>
        <dbReference type="ARBA" id="ARBA00022927"/>
    </source>
</evidence>
<feature type="transmembrane region" description="Helical" evidence="9">
    <location>
        <begin position="487"/>
        <end position="510"/>
    </location>
</feature>
<dbReference type="NCBIfam" id="TIGR01129">
    <property type="entry name" value="secD"/>
    <property type="match status" value="1"/>
</dbReference>
<name>A0A8J2XKV7_9MICO</name>
<dbReference type="InterPro" id="IPR022813">
    <property type="entry name" value="SecD/SecF_arch_bac"/>
</dbReference>
<evidence type="ECO:0000313" key="14">
    <source>
        <dbReference type="EMBL" id="GGA17552.1"/>
    </source>
</evidence>
<feature type="transmembrane region" description="Helical" evidence="9">
    <location>
        <begin position="431"/>
        <end position="452"/>
    </location>
</feature>
<proteinExistence type="inferred from homology"/>
<dbReference type="Proteomes" id="UP000616114">
    <property type="component" value="Unassembled WGS sequence"/>
</dbReference>
<feature type="compositionally biased region" description="Low complexity" evidence="10">
    <location>
        <begin position="205"/>
        <end position="237"/>
    </location>
</feature>
<keyword evidence="15" id="KW-1185">Reference proteome</keyword>
<dbReference type="Pfam" id="PF02355">
    <property type="entry name" value="SecD_SecF_C"/>
    <property type="match status" value="1"/>
</dbReference>
<feature type="transmembrane region" description="Helical" evidence="9">
    <location>
        <begin position="562"/>
        <end position="581"/>
    </location>
</feature>
<dbReference type="InterPro" id="IPR048634">
    <property type="entry name" value="SecD_SecF_C"/>
</dbReference>
<dbReference type="GO" id="GO:0005886">
    <property type="term" value="C:plasma membrane"/>
    <property type="evidence" value="ECO:0007669"/>
    <property type="project" value="UniProtKB-SubCell"/>
</dbReference>
<feature type="domain" description="Protein translocase subunit SecDF P1" evidence="12">
    <location>
        <begin position="86"/>
        <end position="141"/>
    </location>
</feature>
<dbReference type="GO" id="GO:0006605">
    <property type="term" value="P:protein targeting"/>
    <property type="evidence" value="ECO:0007669"/>
    <property type="project" value="UniProtKB-UniRule"/>
</dbReference>
<dbReference type="GO" id="GO:0043952">
    <property type="term" value="P:protein transport by the Sec complex"/>
    <property type="evidence" value="ECO:0007669"/>
    <property type="project" value="UniProtKB-UniRule"/>
</dbReference>
<feature type="region of interest" description="Disordered" evidence="10">
    <location>
        <begin position="1"/>
        <end position="23"/>
    </location>
</feature>
<dbReference type="GO" id="GO:0015450">
    <property type="term" value="F:protein-transporting ATPase activity"/>
    <property type="evidence" value="ECO:0007669"/>
    <property type="project" value="InterPro"/>
</dbReference>
<evidence type="ECO:0000259" key="13">
    <source>
        <dbReference type="Pfam" id="PF22599"/>
    </source>
</evidence>
<dbReference type="Pfam" id="PF22599">
    <property type="entry name" value="SecDF_P1_head"/>
    <property type="match status" value="1"/>
</dbReference>
<dbReference type="PANTHER" id="PTHR30081:SF1">
    <property type="entry name" value="PROTEIN TRANSLOCASE SUBUNIT SECD"/>
    <property type="match status" value="1"/>
</dbReference>
<feature type="compositionally biased region" description="Low complexity" evidence="10">
    <location>
        <begin position="150"/>
        <end position="162"/>
    </location>
</feature>
<organism evidence="14 15">
    <name type="scientific">Sediminivirga luteola</name>
    <dbReference type="NCBI Taxonomy" id="1774748"/>
    <lineage>
        <taxon>Bacteria</taxon>
        <taxon>Bacillati</taxon>
        <taxon>Actinomycetota</taxon>
        <taxon>Actinomycetes</taxon>
        <taxon>Micrococcales</taxon>
        <taxon>Brevibacteriaceae</taxon>
        <taxon>Sediminivirga</taxon>
    </lineage>
</organism>
<feature type="compositionally biased region" description="Basic and acidic residues" evidence="10">
    <location>
        <begin position="630"/>
        <end position="642"/>
    </location>
</feature>
<dbReference type="EMBL" id="BMFY01000008">
    <property type="protein sequence ID" value="GGA17552.1"/>
    <property type="molecule type" value="Genomic_DNA"/>
</dbReference>
<dbReference type="Pfam" id="PF21760">
    <property type="entry name" value="SecD_1st"/>
    <property type="match status" value="1"/>
</dbReference>